<sequence>MNINTNINYLINIEALQKPIDSSQIVLIEFINLNHDIYKNILITAISLYLKNHEDTLIQHSELELMENFTEFNISNELLSNLISSPLTLSKSELLISIFIKSIEIIDGICLSDDEQNPDDGFPTDKTSFNITIYENLNIEKNLIEDFDNITLNSNNSQFQLFEYSYITQSITSPEVMEFLEMNIIPNSNYQHLWKNLKFNNFLKNQLIGHSKISLILSQKSLKPLILNNVNKILLLYGPSGSGKTSLCKALAQKLSIQMKSGCLIEFKCSKIFSRFFGESSKNLELIFQNFRKLIEMNPDINFILLIDEIETLASSRSNLLKQNETNDGIRVVNTLLTQLDFLKPFNNFLILTTSNNKNSLDDAFLDRCDEIFYIERPNNEAIMEILIQSINELIENKIIIHNEKISSIDHKFSPVLSTIATMCYDQQISGRNVSRLPLITLAKFFSNRIPINLLKFLESLNKLIREK</sequence>
<feature type="domain" description="AAA+ ATPase" evidence="3">
    <location>
        <begin position="230"/>
        <end position="379"/>
    </location>
</feature>
<dbReference type="FunCoup" id="K0KU16">
    <property type="interactions" value="665"/>
</dbReference>
<dbReference type="AlphaFoldDB" id="K0KU16"/>
<gene>
    <name evidence="4" type="ORF">BN7_4286</name>
</gene>
<name>K0KU16_WICCF</name>
<dbReference type="HOGENOM" id="CLU_028208_3_0_1"/>
<dbReference type="PRINTS" id="PR00300">
    <property type="entry name" value="CLPPROTEASEA"/>
</dbReference>
<dbReference type="GO" id="GO:0005634">
    <property type="term" value="C:nucleus"/>
    <property type="evidence" value="ECO:0007669"/>
    <property type="project" value="TreeGrafter"/>
</dbReference>
<accession>K0KU16</accession>
<dbReference type="GO" id="GO:0007131">
    <property type="term" value="P:reciprocal meiotic recombination"/>
    <property type="evidence" value="ECO:0007669"/>
    <property type="project" value="TreeGrafter"/>
</dbReference>
<comment type="caution">
    <text evidence="4">The sequence shown here is derived from an EMBL/GenBank/DDBJ whole genome shotgun (WGS) entry which is preliminary data.</text>
</comment>
<protein>
    <recommendedName>
        <fullName evidence="3">AAA+ ATPase domain-containing protein</fullName>
    </recommendedName>
</protein>
<reference evidence="4 5" key="1">
    <citation type="journal article" date="2012" name="Eukaryot. Cell">
        <title>Draft genome sequence of Wickerhamomyces ciferrii NRRL Y-1031 F-60-10.</title>
        <authorList>
            <person name="Schneider J."/>
            <person name="Andrea H."/>
            <person name="Blom J."/>
            <person name="Jaenicke S."/>
            <person name="Ruckert C."/>
            <person name="Schorsch C."/>
            <person name="Szczepanowski R."/>
            <person name="Farwick M."/>
            <person name="Goesmann A."/>
            <person name="Puhler A."/>
            <person name="Schaffer S."/>
            <person name="Tauch A."/>
            <person name="Kohler T."/>
            <person name="Brinkrolf K."/>
        </authorList>
    </citation>
    <scope>NUCLEOTIDE SEQUENCE [LARGE SCALE GENOMIC DNA]</scope>
    <source>
        <strain evidence="5">ATCC 14091 / BCRC 22168 / CBS 111 / JCM 3599 / NBRC 0793 / NRRL Y-1031 F-60-10</strain>
    </source>
</reference>
<proteinExistence type="predicted"/>
<dbReference type="SMART" id="SM00382">
    <property type="entry name" value="AAA"/>
    <property type="match status" value="1"/>
</dbReference>
<dbReference type="eggNOG" id="KOG0744">
    <property type="taxonomic scope" value="Eukaryota"/>
</dbReference>
<dbReference type="InterPro" id="IPR003959">
    <property type="entry name" value="ATPase_AAA_core"/>
</dbReference>
<evidence type="ECO:0000313" key="4">
    <source>
        <dbReference type="EMBL" id="CCH44718.1"/>
    </source>
</evidence>
<evidence type="ECO:0000259" key="3">
    <source>
        <dbReference type="SMART" id="SM00382"/>
    </source>
</evidence>
<dbReference type="STRING" id="1206466.K0KU16"/>
<dbReference type="EMBL" id="CAIF01000152">
    <property type="protein sequence ID" value="CCH44718.1"/>
    <property type="molecule type" value="Genomic_DNA"/>
</dbReference>
<keyword evidence="5" id="KW-1185">Reference proteome</keyword>
<dbReference type="InterPro" id="IPR003593">
    <property type="entry name" value="AAA+_ATPase"/>
</dbReference>
<dbReference type="InterPro" id="IPR001270">
    <property type="entry name" value="ClpA/B"/>
</dbReference>
<organism evidence="4 5">
    <name type="scientific">Wickerhamomyces ciferrii (strain ATCC 14091 / BCRC 22168 / CBS 111 / JCM 3599 / NBRC 0793 / NRRL Y-1031 F-60-10)</name>
    <name type="common">Yeast</name>
    <name type="synonym">Pichia ciferrii</name>
    <dbReference type="NCBI Taxonomy" id="1206466"/>
    <lineage>
        <taxon>Eukaryota</taxon>
        <taxon>Fungi</taxon>
        <taxon>Dikarya</taxon>
        <taxon>Ascomycota</taxon>
        <taxon>Saccharomycotina</taxon>
        <taxon>Saccharomycetes</taxon>
        <taxon>Phaffomycetales</taxon>
        <taxon>Wickerhamomycetaceae</taxon>
        <taxon>Wickerhamomyces</taxon>
    </lineage>
</organism>
<dbReference type="Proteomes" id="UP000009328">
    <property type="component" value="Unassembled WGS sequence"/>
</dbReference>
<dbReference type="GO" id="GO:0016887">
    <property type="term" value="F:ATP hydrolysis activity"/>
    <property type="evidence" value="ECO:0007669"/>
    <property type="project" value="InterPro"/>
</dbReference>
<dbReference type="GO" id="GO:0005524">
    <property type="term" value="F:ATP binding"/>
    <property type="evidence" value="ECO:0007669"/>
    <property type="project" value="UniProtKB-KW"/>
</dbReference>
<dbReference type="SUPFAM" id="SSF52540">
    <property type="entry name" value="P-loop containing nucleoside triphosphate hydrolases"/>
    <property type="match status" value="2"/>
</dbReference>
<dbReference type="InterPro" id="IPR044539">
    <property type="entry name" value="Pch2-like"/>
</dbReference>
<dbReference type="PANTHER" id="PTHR45991">
    <property type="entry name" value="PACHYTENE CHECKPOINT PROTEIN 2"/>
    <property type="match status" value="1"/>
</dbReference>
<dbReference type="InterPro" id="IPR027417">
    <property type="entry name" value="P-loop_NTPase"/>
</dbReference>
<evidence type="ECO:0000313" key="5">
    <source>
        <dbReference type="Proteomes" id="UP000009328"/>
    </source>
</evidence>
<dbReference type="PANTHER" id="PTHR45991:SF1">
    <property type="entry name" value="PACHYTENE CHECKPOINT PROTEIN 2 HOMOLOG"/>
    <property type="match status" value="1"/>
</dbReference>
<evidence type="ECO:0000256" key="1">
    <source>
        <dbReference type="ARBA" id="ARBA00022741"/>
    </source>
</evidence>
<dbReference type="GO" id="GO:0051598">
    <property type="term" value="P:meiotic recombination checkpoint signaling"/>
    <property type="evidence" value="ECO:0007669"/>
    <property type="project" value="TreeGrafter"/>
</dbReference>
<evidence type="ECO:0000256" key="2">
    <source>
        <dbReference type="ARBA" id="ARBA00022840"/>
    </source>
</evidence>
<keyword evidence="1" id="KW-0547">Nucleotide-binding</keyword>
<dbReference type="Pfam" id="PF00004">
    <property type="entry name" value="AAA"/>
    <property type="match status" value="1"/>
</dbReference>
<keyword evidence="2" id="KW-0067">ATP-binding</keyword>
<dbReference type="GO" id="GO:0005694">
    <property type="term" value="C:chromosome"/>
    <property type="evidence" value="ECO:0007669"/>
    <property type="project" value="TreeGrafter"/>
</dbReference>
<dbReference type="Gene3D" id="3.40.50.300">
    <property type="entry name" value="P-loop containing nucleotide triphosphate hydrolases"/>
    <property type="match status" value="1"/>
</dbReference>
<dbReference type="InParanoid" id="K0KU16"/>